<keyword evidence="2" id="KW-1185">Reference proteome</keyword>
<organism evidence="1 2">
    <name type="scientific">Dictyocaulus viviparus</name>
    <name type="common">Bovine lungworm</name>
    <dbReference type="NCBI Taxonomy" id="29172"/>
    <lineage>
        <taxon>Eukaryota</taxon>
        <taxon>Metazoa</taxon>
        <taxon>Ecdysozoa</taxon>
        <taxon>Nematoda</taxon>
        <taxon>Chromadorea</taxon>
        <taxon>Rhabditida</taxon>
        <taxon>Rhabditina</taxon>
        <taxon>Rhabditomorpha</taxon>
        <taxon>Strongyloidea</taxon>
        <taxon>Metastrongylidae</taxon>
        <taxon>Dictyocaulus</taxon>
    </lineage>
</organism>
<evidence type="ECO:0000313" key="1">
    <source>
        <dbReference type="EMBL" id="KJH43118.1"/>
    </source>
</evidence>
<protein>
    <submittedName>
        <fullName evidence="1">Uncharacterized protein</fullName>
    </submittedName>
</protein>
<accession>A0A0D8XEU0</accession>
<evidence type="ECO:0000313" key="2">
    <source>
        <dbReference type="Proteomes" id="UP000053766"/>
    </source>
</evidence>
<reference evidence="2" key="2">
    <citation type="journal article" date="2016" name="Sci. Rep.">
        <title>Dictyocaulus viviparus genome, variome and transcriptome elucidate lungworm biology and support future intervention.</title>
        <authorList>
            <person name="McNulty S.N."/>
            <person name="Strube C."/>
            <person name="Rosa B.A."/>
            <person name="Martin J.C."/>
            <person name="Tyagi R."/>
            <person name="Choi Y.J."/>
            <person name="Wang Q."/>
            <person name="Hallsworth Pepin K."/>
            <person name="Zhang X."/>
            <person name="Ozersky P."/>
            <person name="Wilson R.K."/>
            <person name="Sternberg P.W."/>
            <person name="Gasser R.B."/>
            <person name="Mitreva M."/>
        </authorList>
    </citation>
    <scope>NUCLEOTIDE SEQUENCE [LARGE SCALE GENOMIC DNA]</scope>
    <source>
        <strain evidence="2">HannoverDv2000</strain>
    </source>
</reference>
<gene>
    <name evidence="1" type="ORF">DICVIV_10869</name>
</gene>
<dbReference type="AlphaFoldDB" id="A0A0D8XEU0"/>
<sequence>MVRVKSSPKNLFARRRTTMSETMSEIIHEISAEIGNRIDRHMFADGEVMGGFLNRKKTHRGSNIEHISGRTTNVNATSSLGTSSVRSGTLFILVTPEVFKISLLFLRPFFYLIQCSIYICIMQNAHKYFYLLVVCQDTILILVRVKWRRSIAIAQVLERLRRLGIFKSQQIF</sequence>
<dbReference type="EMBL" id="KN716590">
    <property type="protein sequence ID" value="KJH43118.1"/>
    <property type="molecule type" value="Genomic_DNA"/>
</dbReference>
<reference evidence="1 2" key="1">
    <citation type="submission" date="2013-11" db="EMBL/GenBank/DDBJ databases">
        <title>Draft genome of the bovine lungworm Dictyocaulus viviparus.</title>
        <authorList>
            <person name="Mitreva M."/>
        </authorList>
    </citation>
    <scope>NUCLEOTIDE SEQUENCE [LARGE SCALE GENOMIC DNA]</scope>
    <source>
        <strain evidence="1 2">HannoverDv2000</strain>
    </source>
</reference>
<dbReference type="Proteomes" id="UP000053766">
    <property type="component" value="Unassembled WGS sequence"/>
</dbReference>
<proteinExistence type="predicted"/>
<name>A0A0D8XEU0_DICVI</name>